<dbReference type="Proteomes" id="UP001177003">
    <property type="component" value="Chromosome 8"/>
</dbReference>
<accession>A0AA35ZXP3</accession>
<comment type="subcellular location">
    <subcellularLocation>
        <location evidence="1">Nucleus</location>
    </subcellularLocation>
</comment>
<dbReference type="FunFam" id="1.10.10.60:FF:000104">
    <property type="entry name" value="trihelix transcription factor ASIL2"/>
    <property type="match status" value="1"/>
</dbReference>
<dbReference type="EMBL" id="OX465084">
    <property type="protein sequence ID" value="CAI9299732.1"/>
    <property type="molecule type" value="Genomic_DNA"/>
</dbReference>
<evidence type="ECO:0000256" key="7">
    <source>
        <dbReference type="SAM" id="Coils"/>
    </source>
</evidence>
<feature type="compositionally biased region" description="Pro residues" evidence="8">
    <location>
        <begin position="147"/>
        <end position="159"/>
    </location>
</feature>
<organism evidence="10 11">
    <name type="scientific">Lactuca saligna</name>
    <name type="common">Willowleaf lettuce</name>
    <dbReference type="NCBI Taxonomy" id="75948"/>
    <lineage>
        <taxon>Eukaryota</taxon>
        <taxon>Viridiplantae</taxon>
        <taxon>Streptophyta</taxon>
        <taxon>Embryophyta</taxon>
        <taxon>Tracheophyta</taxon>
        <taxon>Spermatophyta</taxon>
        <taxon>Magnoliopsida</taxon>
        <taxon>eudicotyledons</taxon>
        <taxon>Gunneridae</taxon>
        <taxon>Pentapetalae</taxon>
        <taxon>asterids</taxon>
        <taxon>campanulids</taxon>
        <taxon>Asterales</taxon>
        <taxon>Asteraceae</taxon>
        <taxon>Cichorioideae</taxon>
        <taxon>Cichorieae</taxon>
        <taxon>Lactucinae</taxon>
        <taxon>Lactuca</taxon>
    </lineage>
</organism>
<feature type="compositionally biased region" description="Basic and acidic residues" evidence="8">
    <location>
        <begin position="432"/>
        <end position="451"/>
    </location>
</feature>
<protein>
    <recommendedName>
        <fullName evidence="9">Myb/SANT-like DNA-binding domain-containing protein</fullName>
    </recommendedName>
</protein>
<feature type="coiled-coil region" evidence="7">
    <location>
        <begin position="373"/>
        <end position="408"/>
    </location>
</feature>
<name>A0AA35ZXP3_LACSI</name>
<feature type="region of interest" description="Disordered" evidence="8">
    <location>
        <begin position="266"/>
        <end position="318"/>
    </location>
</feature>
<feature type="region of interest" description="Disordered" evidence="8">
    <location>
        <begin position="61"/>
        <end position="165"/>
    </location>
</feature>
<keyword evidence="2" id="KW-0805">Transcription regulation</keyword>
<dbReference type="Gene3D" id="1.10.10.60">
    <property type="entry name" value="Homeodomain-like"/>
    <property type="match status" value="1"/>
</dbReference>
<evidence type="ECO:0000313" key="10">
    <source>
        <dbReference type="EMBL" id="CAI9299732.1"/>
    </source>
</evidence>
<dbReference type="AlphaFoldDB" id="A0AA35ZXP3"/>
<evidence type="ECO:0000256" key="3">
    <source>
        <dbReference type="ARBA" id="ARBA00023054"/>
    </source>
</evidence>
<feature type="compositionally biased region" description="Polar residues" evidence="8">
    <location>
        <begin position="67"/>
        <end position="91"/>
    </location>
</feature>
<evidence type="ECO:0000256" key="5">
    <source>
        <dbReference type="ARBA" id="ARBA00023163"/>
    </source>
</evidence>
<feature type="compositionally biased region" description="Polar residues" evidence="8">
    <location>
        <begin position="123"/>
        <end position="137"/>
    </location>
</feature>
<dbReference type="InterPro" id="IPR044823">
    <property type="entry name" value="ASIL1/2-like"/>
</dbReference>
<dbReference type="Pfam" id="PF13837">
    <property type="entry name" value="Myb_DNA-bind_4"/>
    <property type="match status" value="1"/>
</dbReference>
<sequence>MTINLDIRGPKSKFLIPPQLYNYSYVDKDEVNKYKKVKIRGLKRKFDKREGLGYGEAKVFKKERSSQTRLPHQNLPTFVGGTNMSCQSDYNSDPPHAPLLKPHLSPSSPAASPPTATPHRSSDGNSTTSHQSETAPTASMDDNETAPPLPLPPPPPPPKNTSFPVREDCWSEEATFTLIEAWGDRFVELNRGNLRQKHWQEVADSVNARHGHVKKSRRTDIQCKNRIDTLKKKFKVEKSKMLELGADNYVSPWPFFAPLDSLIGSSFKPSTQTPTPPPPRKRIRTPPSLPALPPPPSSVPVAPRSKRPAPPAFQPSNDTSFFRRNFSVMAAAAAAIDGADEDSDTSWSSGGNGARRSRLEKADETGSDAYHHLAEAIGRFAEVYERVEEAKQRQMVELEKQRMQFTKDLELQRMKLLMESQVQLEKLKRSKRNSEPDFSRSEEGDHSASIS</sequence>
<feature type="compositionally biased region" description="Basic and acidic residues" evidence="8">
    <location>
        <begin position="357"/>
        <end position="366"/>
    </location>
</feature>
<feature type="region of interest" description="Disordered" evidence="8">
    <location>
        <begin position="425"/>
        <end position="451"/>
    </location>
</feature>
<dbReference type="PANTHER" id="PTHR31307">
    <property type="entry name" value="TRIHELIX TRANSCRIPTION FACTOR ASIL2"/>
    <property type="match status" value="1"/>
</dbReference>
<keyword evidence="5" id="KW-0804">Transcription</keyword>
<dbReference type="GO" id="GO:0005634">
    <property type="term" value="C:nucleus"/>
    <property type="evidence" value="ECO:0007669"/>
    <property type="project" value="UniProtKB-SubCell"/>
</dbReference>
<evidence type="ECO:0000256" key="6">
    <source>
        <dbReference type="ARBA" id="ARBA00023242"/>
    </source>
</evidence>
<keyword evidence="11" id="KW-1185">Reference proteome</keyword>
<dbReference type="PANTHER" id="PTHR31307:SF50">
    <property type="entry name" value="SEQUENCE-SPECIFIC DNA BINDING TRANSCRIPTION FACTOR"/>
    <property type="match status" value="1"/>
</dbReference>
<feature type="compositionally biased region" description="Pro residues" evidence="8">
    <location>
        <begin position="287"/>
        <end position="298"/>
    </location>
</feature>
<evidence type="ECO:0000256" key="2">
    <source>
        <dbReference type="ARBA" id="ARBA00023015"/>
    </source>
</evidence>
<evidence type="ECO:0000256" key="1">
    <source>
        <dbReference type="ARBA" id="ARBA00004123"/>
    </source>
</evidence>
<evidence type="ECO:0000313" key="11">
    <source>
        <dbReference type="Proteomes" id="UP001177003"/>
    </source>
</evidence>
<gene>
    <name evidence="10" type="ORF">LSALG_LOCUS38423</name>
</gene>
<feature type="compositionally biased region" description="Low complexity" evidence="8">
    <location>
        <begin position="98"/>
        <end position="110"/>
    </location>
</feature>
<keyword evidence="3 7" id="KW-0175">Coiled coil</keyword>
<dbReference type="InterPro" id="IPR044822">
    <property type="entry name" value="Myb_DNA-bind_4"/>
</dbReference>
<evidence type="ECO:0000256" key="4">
    <source>
        <dbReference type="ARBA" id="ARBA00023125"/>
    </source>
</evidence>
<reference evidence="10" key="1">
    <citation type="submission" date="2023-04" db="EMBL/GenBank/DDBJ databases">
        <authorList>
            <person name="Vijverberg K."/>
            <person name="Xiong W."/>
            <person name="Schranz E."/>
        </authorList>
    </citation>
    <scope>NUCLEOTIDE SEQUENCE</scope>
</reference>
<evidence type="ECO:0000256" key="8">
    <source>
        <dbReference type="SAM" id="MobiDB-lite"/>
    </source>
</evidence>
<dbReference type="GO" id="GO:0000976">
    <property type="term" value="F:transcription cis-regulatory region binding"/>
    <property type="evidence" value="ECO:0007669"/>
    <property type="project" value="TreeGrafter"/>
</dbReference>
<keyword evidence="4" id="KW-0238">DNA-binding</keyword>
<evidence type="ECO:0000259" key="9">
    <source>
        <dbReference type="Pfam" id="PF13837"/>
    </source>
</evidence>
<keyword evidence="6" id="KW-0539">Nucleus</keyword>
<feature type="region of interest" description="Disordered" evidence="8">
    <location>
        <begin position="337"/>
        <end position="366"/>
    </location>
</feature>
<proteinExistence type="predicted"/>
<feature type="domain" description="Myb/SANT-like DNA-binding" evidence="9">
    <location>
        <begin position="168"/>
        <end position="262"/>
    </location>
</feature>